<dbReference type="GO" id="GO:0003676">
    <property type="term" value="F:nucleic acid binding"/>
    <property type="evidence" value="ECO:0007669"/>
    <property type="project" value="InterPro"/>
</dbReference>
<organism evidence="1 2">
    <name type="scientific">Undibacterium rugosum</name>
    <dbReference type="NCBI Taxonomy" id="2762291"/>
    <lineage>
        <taxon>Bacteria</taxon>
        <taxon>Pseudomonadati</taxon>
        <taxon>Pseudomonadota</taxon>
        <taxon>Betaproteobacteria</taxon>
        <taxon>Burkholderiales</taxon>
        <taxon>Oxalobacteraceae</taxon>
        <taxon>Undibacterium</taxon>
    </lineage>
</organism>
<protein>
    <submittedName>
        <fullName evidence="1">ATP-binding protein</fullName>
    </submittedName>
</protein>
<dbReference type="Gene3D" id="3.40.1350.10">
    <property type="match status" value="1"/>
</dbReference>
<dbReference type="EMBL" id="JACOGG010000027">
    <property type="protein sequence ID" value="MBC3937000.1"/>
    <property type="molecule type" value="Genomic_DNA"/>
</dbReference>
<sequence>MTTKFDTSGQAQPDPKFVLKFSHNIIEHLGLKLYQNKPTNVIAELVSNSWDADSQNVWVHLYTDDNGGPLSIVVADNGTGMSSDNLIKNYLIVGKPKRTKDAPAEASLGKRLPMGRKGIGKLAPFGVAKIVDLITVANNKLTWLQFDYGEISTMESNGLLVEYEPKVIAIEIGIKDCIDNAKTPNPIREHLEKILKTSKEAGTIVWAHELTLSRPIAPKDMLESLGRRFTVTLARPDFIVQVNNVSIEEKHVFPNWELRIPETGTLSVEMETPIGKKTIKYWAGFVHEASWSSEQAGVGIYAHGKIAQDRPFFFGNKGNEIFTRYLYAVVEADWIDELENDAISTDRTSIDWENQDFSGLKAWGGDAIKAWLKKYEALRKENATKENISIVDSVLKKNSTLSLRPAERDHLVELLSEVTPRLGKESENREKLIEATAKAWIHEPARKLIKKLWEETSQFEADGFSVLVSRLSEQLIPESLSLAVVFSQRVYALTQLDNHIMLGKETQLQTLIENFPWILDNSFEKYLPRRALTTICAEAERNGLLQNRDIHTVAGENSKPDFVFLGDAEDRDILIVELKGPDAAASWPEDEQLNSYKRFLQSRFTTSTVKGILVAGSFDENVLKQRSISTDYIKWKDVLLRSRRDHMELLAALLAGSEADQSDSRVQQICELGGAPVKNFLKDMSKSTPELSILIEKLSPAKT</sequence>
<keyword evidence="1" id="KW-0547">Nucleotide-binding</keyword>
<comment type="caution">
    <text evidence="1">The sequence shown here is derived from an EMBL/GenBank/DDBJ whole genome shotgun (WGS) entry which is preliminary data.</text>
</comment>
<dbReference type="SUPFAM" id="SSF55874">
    <property type="entry name" value="ATPase domain of HSP90 chaperone/DNA topoisomerase II/histidine kinase"/>
    <property type="match status" value="1"/>
</dbReference>
<gene>
    <name evidence="1" type="ORF">H8K47_16705</name>
</gene>
<accession>A0A923I615</accession>
<dbReference type="GO" id="GO:0005524">
    <property type="term" value="F:ATP binding"/>
    <property type="evidence" value="ECO:0007669"/>
    <property type="project" value="UniProtKB-KW"/>
</dbReference>
<dbReference type="InterPro" id="IPR011856">
    <property type="entry name" value="tRNA_endonuc-like_dom_sf"/>
</dbReference>
<dbReference type="AlphaFoldDB" id="A0A923I615"/>
<keyword evidence="1" id="KW-0067">ATP-binding</keyword>
<name>A0A923I615_9BURK</name>
<evidence type="ECO:0000313" key="1">
    <source>
        <dbReference type="EMBL" id="MBC3937000.1"/>
    </source>
</evidence>
<dbReference type="InterPro" id="IPR036890">
    <property type="entry name" value="HATPase_C_sf"/>
</dbReference>
<proteinExistence type="predicted"/>
<evidence type="ECO:0000313" key="2">
    <source>
        <dbReference type="Proteomes" id="UP000612361"/>
    </source>
</evidence>
<reference evidence="1" key="1">
    <citation type="submission" date="2020-08" db="EMBL/GenBank/DDBJ databases">
        <title>Novel species isolated from subtropical streams in China.</title>
        <authorList>
            <person name="Lu H."/>
        </authorList>
    </citation>
    <scope>NUCLEOTIDE SEQUENCE</scope>
    <source>
        <strain evidence="1">CY7W</strain>
    </source>
</reference>
<dbReference type="RefSeq" id="WP_186882522.1">
    <property type="nucleotide sequence ID" value="NZ_JACOGG010000027.1"/>
</dbReference>
<keyword evidence="2" id="KW-1185">Reference proteome</keyword>
<dbReference type="Gene3D" id="3.30.565.10">
    <property type="entry name" value="Histidine kinase-like ATPase, C-terminal domain"/>
    <property type="match status" value="1"/>
</dbReference>
<dbReference type="Proteomes" id="UP000612361">
    <property type="component" value="Unassembled WGS sequence"/>
</dbReference>
<dbReference type="Pfam" id="PF13589">
    <property type="entry name" value="HATPase_c_3"/>
    <property type="match status" value="1"/>
</dbReference>